<name>A0A512C353_9HYPH</name>
<dbReference type="RefSeq" id="WP_147023122.1">
    <property type="nucleotide sequence ID" value="NZ_BJYU01000221.1"/>
</dbReference>
<dbReference type="AlphaFoldDB" id="A0A512C353"/>
<dbReference type="GO" id="GO:0003899">
    <property type="term" value="F:DNA-directed RNA polymerase activity"/>
    <property type="evidence" value="ECO:0007669"/>
    <property type="project" value="InterPro"/>
</dbReference>
<keyword evidence="2" id="KW-1185">Reference proteome</keyword>
<evidence type="ECO:0000313" key="2">
    <source>
        <dbReference type="Proteomes" id="UP000321085"/>
    </source>
</evidence>
<dbReference type="Proteomes" id="UP000321085">
    <property type="component" value="Unassembled WGS sequence"/>
</dbReference>
<dbReference type="EMBL" id="BJYU01000221">
    <property type="protein sequence ID" value="GEO18648.1"/>
    <property type="molecule type" value="Genomic_DNA"/>
</dbReference>
<dbReference type="GO" id="GO:0003677">
    <property type="term" value="F:DNA binding"/>
    <property type="evidence" value="ECO:0007669"/>
    <property type="project" value="InterPro"/>
</dbReference>
<protein>
    <submittedName>
        <fullName evidence="1">Uncharacterized protein</fullName>
    </submittedName>
</protein>
<accession>A0A512C353</accession>
<proteinExistence type="predicted"/>
<dbReference type="SUPFAM" id="SSF47789">
    <property type="entry name" value="C-terminal domain of RNA polymerase alpha subunit"/>
    <property type="match status" value="1"/>
</dbReference>
<gene>
    <name evidence="1" type="ORF">MAE02_63440</name>
</gene>
<organism evidence="1 2">
    <name type="scientific">Microvirga aerophila</name>
    <dbReference type="NCBI Taxonomy" id="670291"/>
    <lineage>
        <taxon>Bacteria</taxon>
        <taxon>Pseudomonadati</taxon>
        <taxon>Pseudomonadota</taxon>
        <taxon>Alphaproteobacteria</taxon>
        <taxon>Hyphomicrobiales</taxon>
        <taxon>Methylobacteriaceae</taxon>
        <taxon>Microvirga</taxon>
    </lineage>
</organism>
<sequence length="77" mass="8516">MPHEAKVPGPIEGLRLPARAWGSLRREGITNLDQLMSMAYQIDQFPDIGAKMAQVIRAELVRVMSLNEQTPNPSSEG</sequence>
<reference evidence="1 2" key="1">
    <citation type="submission" date="2019-07" db="EMBL/GenBank/DDBJ databases">
        <title>Whole genome shotgun sequence of Microvirga aerophila NBRC 106136.</title>
        <authorList>
            <person name="Hosoyama A."/>
            <person name="Uohara A."/>
            <person name="Ohji S."/>
            <person name="Ichikawa N."/>
        </authorList>
    </citation>
    <scope>NUCLEOTIDE SEQUENCE [LARGE SCALE GENOMIC DNA]</scope>
    <source>
        <strain evidence="1 2">NBRC 106136</strain>
    </source>
</reference>
<comment type="caution">
    <text evidence="1">The sequence shown here is derived from an EMBL/GenBank/DDBJ whole genome shotgun (WGS) entry which is preliminary data.</text>
</comment>
<dbReference type="GO" id="GO:0006351">
    <property type="term" value="P:DNA-templated transcription"/>
    <property type="evidence" value="ECO:0007669"/>
    <property type="project" value="InterPro"/>
</dbReference>
<evidence type="ECO:0000313" key="1">
    <source>
        <dbReference type="EMBL" id="GEO18648.1"/>
    </source>
</evidence>